<keyword evidence="3" id="KW-0804">Transcription</keyword>
<dbReference type="SUPFAM" id="SSF46689">
    <property type="entry name" value="Homeodomain-like"/>
    <property type="match status" value="1"/>
</dbReference>
<evidence type="ECO:0000313" key="5">
    <source>
        <dbReference type="EMBL" id="GAA1385030.1"/>
    </source>
</evidence>
<evidence type="ECO:0000256" key="2">
    <source>
        <dbReference type="ARBA" id="ARBA00023125"/>
    </source>
</evidence>
<feature type="domain" description="HTH araC/xylS-type" evidence="4">
    <location>
        <begin position="215"/>
        <end position="316"/>
    </location>
</feature>
<keyword evidence="6" id="KW-1185">Reference proteome</keyword>
<evidence type="ECO:0000313" key="6">
    <source>
        <dbReference type="Proteomes" id="UP001501414"/>
    </source>
</evidence>
<protein>
    <submittedName>
        <fullName evidence="5">Helix-turn-helix domain-containing protein</fullName>
    </submittedName>
</protein>
<dbReference type="Pfam" id="PF12833">
    <property type="entry name" value="HTH_18"/>
    <property type="match status" value="1"/>
</dbReference>
<evidence type="ECO:0000256" key="3">
    <source>
        <dbReference type="ARBA" id="ARBA00023163"/>
    </source>
</evidence>
<dbReference type="EMBL" id="BAAAJK010000006">
    <property type="protein sequence ID" value="GAA1385030.1"/>
    <property type="molecule type" value="Genomic_DNA"/>
</dbReference>
<dbReference type="PANTHER" id="PTHR46796:SF6">
    <property type="entry name" value="ARAC SUBFAMILY"/>
    <property type="match status" value="1"/>
</dbReference>
<comment type="caution">
    <text evidence="5">The sequence shown here is derived from an EMBL/GenBank/DDBJ whole genome shotgun (WGS) entry which is preliminary data.</text>
</comment>
<dbReference type="InterPro" id="IPR009057">
    <property type="entry name" value="Homeodomain-like_sf"/>
</dbReference>
<keyword evidence="2" id="KW-0238">DNA-binding</keyword>
<dbReference type="Pfam" id="PF14525">
    <property type="entry name" value="AraC_binding_2"/>
    <property type="match status" value="1"/>
</dbReference>
<accession>A0ABN1XMG1</accession>
<dbReference type="InterPro" id="IPR035418">
    <property type="entry name" value="AraC-bd_2"/>
</dbReference>
<keyword evidence="1" id="KW-0805">Transcription regulation</keyword>
<dbReference type="SMART" id="SM00342">
    <property type="entry name" value="HTH_ARAC"/>
    <property type="match status" value="1"/>
</dbReference>
<sequence length="326" mass="35488">MALTLRIADIPAGDRVEFLHDAVRNHVLPVEMTFTPDPADIRVDLRVSQAGPVNFSSARSSANALHRTPALVRRDHVPQVFLAVQVAGTTIVEQAGSQAVLRPGDMTIYDSTRPYTVQNRGETELHYFRVPRNALALPQRRLDPLLGVRIGADTNPLAAAVSSFFTTLARTSALDRPDAADTVAVPSVQLVRALLAVHAGADGPAAEPLDASLTLRVQQYVRDHLHERDLTAARIAAAQHVSVRHLYATLAREGVSLHASIQQQRLEECRRDLRDPRLAHLAVATIGSRWGIVAPSHFGRLFKAAYGTTPNEWRRGGARAVDAPDA</sequence>
<dbReference type="RefSeq" id="WP_344020110.1">
    <property type="nucleotide sequence ID" value="NZ_BAAAJK010000006.1"/>
</dbReference>
<dbReference type="InterPro" id="IPR018060">
    <property type="entry name" value="HTH_AraC"/>
</dbReference>
<evidence type="ECO:0000256" key="1">
    <source>
        <dbReference type="ARBA" id="ARBA00023015"/>
    </source>
</evidence>
<dbReference type="Gene3D" id="1.10.10.60">
    <property type="entry name" value="Homeodomain-like"/>
    <property type="match status" value="1"/>
</dbReference>
<name>A0ABN1XMG1_9PSEU</name>
<evidence type="ECO:0000259" key="4">
    <source>
        <dbReference type="PROSITE" id="PS01124"/>
    </source>
</evidence>
<dbReference type="Proteomes" id="UP001501414">
    <property type="component" value="Unassembled WGS sequence"/>
</dbReference>
<gene>
    <name evidence="5" type="ORF">GCM10009613_16750</name>
</gene>
<dbReference type="PROSITE" id="PS01124">
    <property type="entry name" value="HTH_ARAC_FAMILY_2"/>
    <property type="match status" value="1"/>
</dbReference>
<proteinExistence type="predicted"/>
<dbReference type="PANTHER" id="PTHR46796">
    <property type="entry name" value="HTH-TYPE TRANSCRIPTIONAL ACTIVATOR RHAS-RELATED"/>
    <property type="match status" value="1"/>
</dbReference>
<organism evidence="5 6">
    <name type="scientific">Pseudonocardia kongjuensis</name>
    <dbReference type="NCBI Taxonomy" id="102227"/>
    <lineage>
        <taxon>Bacteria</taxon>
        <taxon>Bacillati</taxon>
        <taxon>Actinomycetota</taxon>
        <taxon>Actinomycetes</taxon>
        <taxon>Pseudonocardiales</taxon>
        <taxon>Pseudonocardiaceae</taxon>
        <taxon>Pseudonocardia</taxon>
    </lineage>
</organism>
<reference evidence="5 6" key="1">
    <citation type="journal article" date="2019" name="Int. J. Syst. Evol. Microbiol.">
        <title>The Global Catalogue of Microorganisms (GCM) 10K type strain sequencing project: providing services to taxonomists for standard genome sequencing and annotation.</title>
        <authorList>
            <consortium name="The Broad Institute Genomics Platform"/>
            <consortium name="The Broad Institute Genome Sequencing Center for Infectious Disease"/>
            <person name="Wu L."/>
            <person name="Ma J."/>
        </authorList>
    </citation>
    <scope>NUCLEOTIDE SEQUENCE [LARGE SCALE GENOMIC DNA]</scope>
    <source>
        <strain evidence="5 6">JCM 11896</strain>
    </source>
</reference>
<dbReference type="InterPro" id="IPR050204">
    <property type="entry name" value="AraC_XylS_family_regulators"/>
</dbReference>